<feature type="modified residue" description="N6-(pyridoxal phosphate)lysine" evidence="2 3">
    <location>
        <position position="39"/>
    </location>
</feature>
<dbReference type="InterPro" id="IPR001608">
    <property type="entry name" value="Ala_racemase_N"/>
</dbReference>
<dbReference type="PANTHER" id="PTHR10146:SF14">
    <property type="entry name" value="PYRIDOXAL PHOSPHATE HOMEOSTASIS PROTEIN"/>
    <property type="match status" value="1"/>
</dbReference>
<evidence type="ECO:0000313" key="6">
    <source>
        <dbReference type="EMBL" id="AMO69966.1"/>
    </source>
</evidence>
<evidence type="ECO:0000256" key="2">
    <source>
        <dbReference type="HAMAP-Rule" id="MF_02087"/>
    </source>
</evidence>
<name>A0A127M9T0_9GAMM</name>
<dbReference type="Gene3D" id="3.20.20.10">
    <property type="entry name" value="Alanine racemase"/>
    <property type="match status" value="1"/>
</dbReference>
<dbReference type="PROSITE" id="PS01211">
    <property type="entry name" value="UPF0001"/>
    <property type="match status" value="1"/>
</dbReference>
<evidence type="ECO:0000256" key="1">
    <source>
        <dbReference type="ARBA" id="ARBA00022898"/>
    </source>
</evidence>
<dbReference type="PIRSF" id="PIRSF004848">
    <property type="entry name" value="YBL036c_PLPDEIII"/>
    <property type="match status" value="1"/>
</dbReference>
<feature type="domain" description="Alanine racemase N-terminal" evidence="5">
    <location>
        <begin position="12"/>
        <end position="230"/>
    </location>
</feature>
<protein>
    <recommendedName>
        <fullName evidence="2">Pyridoxal phosphate homeostasis protein</fullName>
        <shortName evidence="2">PLP homeostasis protein</shortName>
    </recommendedName>
</protein>
<evidence type="ECO:0000256" key="3">
    <source>
        <dbReference type="PIRSR" id="PIRSR004848-1"/>
    </source>
</evidence>
<dbReference type="InterPro" id="IPR029066">
    <property type="entry name" value="PLP-binding_barrel"/>
</dbReference>
<sequence length="237" mass="25887">MTATNTIVSNIAAIQARIAAAHYLFCPSAPQATLMAVSKTRSAKEIQLALSAGIQHIGENYLQEALAKQAELQNNAICWHFIGPVQSNKTRDIAEHFSWVHSVDRAKIISRLNDQRPSQLAPLNICLQVNINDEASKAGATIEEIPALAELVLNQPRLRLRGLMAIPANTRDPAQQRRNFAAVRELLHTLRQRFPRAQLDTLSMGMSGDMEAAIAEGATILRIGSDIFGPRAAAKPD</sequence>
<dbReference type="Pfam" id="PF01168">
    <property type="entry name" value="Ala_racemase_N"/>
    <property type="match status" value="1"/>
</dbReference>
<dbReference type="CDD" id="cd06824">
    <property type="entry name" value="PLPDE_III_Yggs_like"/>
    <property type="match status" value="1"/>
</dbReference>
<proteinExistence type="inferred from homology"/>
<organism evidence="6 7">
    <name type="scientific">Zhongshania aliphaticivorans</name>
    <dbReference type="NCBI Taxonomy" id="1470434"/>
    <lineage>
        <taxon>Bacteria</taxon>
        <taxon>Pseudomonadati</taxon>
        <taxon>Pseudomonadota</taxon>
        <taxon>Gammaproteobacteria</taxon>
        <taxon>Cellvibrionales</taxon>
        <taxon>Spongiibacteraceae</taxon>
        <taxon>Zhongshania</taxon>
    </lineage>
</organism>
<reference evidence="6 7" key="1">
    <citation type="submission" date="2015-12" db="EMBL/GenBank/DDBJ databases">
        <authorList>
            <person name="Shamseldin A."/>
            <person name="Moawad H."/>
            <person name="Abd El-Rahim W.M."/>
            <person name="Sadowsky M.J."/>
        </authorList>
    </citation>
    <scope>NUCLEOTIDE SEQUENCE [LARGE SCALE GENOMIC DNA]</scope>
    <source>
        <strain evidence="6 7">SM2</strain>
    </source>
</reference>
<evidence type="ECO:0000256" key="4">
    <source>
        <dbReference type="RuleBase" id="RU004514"/>
    </source>
</evidence>
<dbReference type="SUPFAM" id="SSF51419">
    <property type="entry name" value="PLP-binding barrel"/>
    <property type="match status" value="1"/>
</dbReference>
<evidence type="ECO:0000313" key="7">
    <source>
        <dbReference type="Proteomes" id="UP000074119"/>
    </source>
</evidence>
<comment type="similarity">
    <text evidence="2 4">Belongs to the pyridoxal phosphate-binding protein YggS/PROSC family.</text>
</comment>
<comment type="cofactor">
    <cofactor evidence="3">
        <name>pyridoxal 5'-phosphate</name>
        <dbReference type="ChEBI" id="CHEBI:597326"/>
    </cofactor>
</comment>
<dbReference type="EMBL" id="CP014544">
    <property type="protein sequence ID" value="AMO69966.1"/>
    <property type="molecule type" value="Genomic_DNA"/>
</dbReference>
<dbReference type="NCBIfam" id="TIGR00044">
    <property type="entry name" value="YggS family pyridoxal phosphate-dependent enzyme"/>
    <property type="match status" value="1"/>
</dbReference>
<dbReference type="HAMAP" id="MF_02087">
    <property type="entry name" value="PLP_homeostasis"/>
    <property type="match status" value="1"/>
</dbReference>
<dbReference type="GO" id="GO:0030170">
    <property type="term" value="F:pyridoxal phosphate binding"/>
    <property type="evidence" value="ECO:0007669"/>
    <property type="project" value="UniProtKB-UniRule"/>
</dbReference>
<gene>
    <name evidence="6" type="ORF">AZF00_17390</name>
</gene>
<dbReference type="KEGG" id="zal:AZF00_17390"/>
<dbReference type="RefSeq" id="WP_062384402.1">
    <property type="nucleotide sequence ID" value="NZ_CP014544.1"/>
</dbReference>
<comment type="function">
    <text evidence="2">Pyridoxal 5'-phosphate (PLP)-binding protein, which is involved in PLP homeostasis.</text>
</comment>
<dbReference type="PANTHER" id="PTHR10146">
    <property type="entry name" value="PROLINE SYNTHETASE CO-TRANSCRIBED BACTERIAL HOMOLOG PROTEIN"/>
    <property type="match status" value="1"/>
</dbReference>
<dbReference type="AlphaFoldDB" id="A0A127M9T0"/>
<keyword evidence="1 2" id="KW-0663">Pyridoxal phosphate</keyword>
<dbReference type="STRING" id="1470434.AZF00_17390"/>
<dbReference type="InterPro" id="IPR011078">
    <property type="entry name" value="PyrdxlP_homeostasis"/>
</dbReference>
<evidence type="ECO:0000259" key="5">
    <source>
        <dbReference type="Pfam" id="PF01168"/>
    </source>
</evidence>
<accession>A0A127M9T0</accession>
<dbReference type="Proteomes" id="UP000074119">
    <property type="component" value="Chromosome"/>
</dbReference>